<proteinExistence type="predicted"/>
<name>A0A0E9WY98_ANGAN</name>
<reference evidence="1" key="1">
    <citation type="submission" date="2014-11" db="EMBL/GenBank/DDBJ databases">
        <authorList>
            <person name="Amaro Gonzalez C."/>
        </authorList>
    </citation>
    <scope>NUCLEOTIDE SEQUENCE</scope>
</reference>
<dbReference type="EMBL" id="GBXM01013125">
    <property type="protein sequence ID" value="JAH95452.1"/>
    <property type="molecule type" value="Transcribed_RNA"/>
</dbReference>
<accession>A0A0E9WY98</accession>
<dbReference type="AlphaFoldDB" id="A0A0E9WY98"/>
<reference evidence="1" key="2">
    <citation type="journal article" date="2015" name="Fish Shellfish Immunol.">
        <title>Early steps in the European eel (Anguilla anguilla)-Vibrio vulnificus interaction in the gills: Role of the RtxA13 toxin.</title>
        <authorList>
            <person name="Callol A."/>
            <person name="Pajuelo D."/>
            <person name="Ebbesson L."/>
            <person name="Teles M."/>
            <person name="MacKenzie S."/>
            <person name="Amaro C."/>
        </authorList>
    </citation>
    <scope>NUCLEOTIDE SEQUENCE</scope>
</reference>
<protein>
    <submittedName>
        <fullName evidence="1">Uncharacterized protein</fullName>
    </submittedName>
</protein>
<organism evidence="1">
    <name type="scientific">Anguilla anguilla</name>
    <name type="common">European freshwater eel</name>
    <name type="synonym">Muraena anguilla</name>
    <dbReference type="NCBI Taxonomy" id="7936"/>
    <lineage>
        <taxon>Eukaryota</taxon>
        <taxon>Metazoa</taxon>
        <taxon>Chordata</taxon>
        <taxon>Craniata</taxon>
        <taxon>Vertebrata</taxon>
        <taxon>Euteleostomi</taxon>
        <taxon>Actinopterygii</taxon>
        <taxon>Neopterygii</taxon>
        <taxon>Teleostei</taxon>
        <taxon>Anguilliformes</taxon>
        <taxon>Anguillidae</taxon>
        <taxon>Anguilla</taxon>
    </lineage>
</organism>
<sequence length="47" mass="5358">MMRNYVLRKGFASKTKNTKKCLNTGNKRKKFVNVNVILNAVFVQAPS</sequence>
<evidence type="ECO:0000313" key="1">
    <source>
        <dbReference type="EMBL" id="JAH95452.1"/>
    </source>
</evidence>